<keyword evidence="1" id="KW-0472">Membrane</keyword>
<dbReference type="Proteomes" id="UP001550378">
    <property type="component" value="Unassembled WGS sequence"/>
</dbReference>
<organism evidence="2 3">
    <name type="scientific">Streptomyces lavendulocolor</name>
    <dbReference type="NCBI Taxonomy" id="67316"/>
    <lineage>
        <taxon>Bacteria</taxon>
        <taxon>Bacillati</taxon>
        <taxon>Actinomycetota</taxon>
        <taxon>Actinomycetes</taxon>
        <taxon>Kitasatosporales</taxon>
        <taxon>Streptomycetaceae</taxon>
        <taxon>Streptomyces</taxon>
    </lineage>
</organism>
<evidence type="ECO:0008006" key="4">
    <source>
        <dbReference type="Google" id="ProtNLM"/>
    </source>
</evidence>
<feature type="transmembrane region" description="Helical" evidence="1">
    <location>
        <begin position="191"/>
        <end position="209"/>
    </location>
</feature>
<proteinExistence type="predicted"/>
<evidence type="ECO:0000313" key="3">
    <source>
        <dbReference type="Proteomes" id="UP001550378"/>
    </source>
</evidence>
<keyword evidence="1" id="KW-1133">Transmembrane helix</keyword>
<dbReference type="EMBL" id="JBEXZR010000009">
    <property type="protein sequence ID" value="MEU0708220.1"/>
    <property type="molecule type" value="Genomic_DNA"/>
</dbReference>
<evidence type="ECO:0000256" key="1">
    <source>
        <dbReference type="SAM" id="Phobius"/>
    </source>
</evidence>
<feature type="transmembrane region" description="Helical" evidence="1">
    <location>
        <begin position="74"/>
        <end position="95"/>
    </location>
</feature>
<feature type="transmembrane region" description="Helical" evidence="1">
    <location>
        <begin position="165"/>
        <end position="185"/>
    </location>
</feature>
<feature type="transmembrane region" description="Helical" evidence="1">
    <location>
        <begin position="131"/>
        <end position="153"/>
    </location>
</feature>
<feature type="transmembrane region" description="Helical" evidence="1">
    <location>
        <begin position="107"/>
        <end position="125"/>
    </location>
</feature>
<evidence type="ECO:0000313" key="2">
    <source>
        <dbReference type="EMBL" id="MEU0708220.1"/>
    </source>
</evidence>
<feature type="transmembrane region" description="Helical" evidence="1">
    <location>
        <begin position="229"/>
        <end position="247"/>
    </location>
</feature>
<accession>A0ABV2W3V9</accession>
<comment type="caution">
    <text evidence="2">The sequence shown here is derived from an EMBL/GenBank/DDBJ whole genome shotgun (WGS) entry which is preliminary data.</text>
</comment>
<gene>
    <name evidence="2" type="ORF">ABZ508_12770</name>
</gene>
<keyword evidence="3" id="KW-1185">Reference proteome</keyword>
<protein>
    <recommendedName>
        <fullName evidence="4">Zinc transporter, ZIP family</fullName>
    </recommendedName>
</protein>
<reference evidence="2 3" key="1">
    <citation type="submission" date="2024-06" db="EMBL/GenBank/DDBJ databases">
        <title>The Natural Products Discovery Center: Release of the First 8490 Sequenced Strains for Exploring Actinobacteria Biosynthetic Diversity.</title>
        <authorList>
            <person name="Kalkreuter E."/>
            <person name="Kautsar S.A."/>
            <person name="Yang D."/>
            <person name="Bader C.D."/>
            <person name="Teijaro C.N."/>
            <person name="Fluegel L."/>
            <person name="Davis C.M."/>
            <person name="Simpson J.R."/>
            <person name="Lauterbach L."/>
            <person name="Steele A.D."/>
            <person name="Gui C."/>
            <person name="Meng S."/>
            <person name="Li G."/>
            <person name="Viehrig K."/>
            <person name="Ye F."/>
            <person name="Su P."/>
            <person name="Kiefer A.F."/>
            <person name="Nichols A."/>
            <person name="Cepeda A.J."/>
            <person name="Yan W."/>
            <person name="Fan B."/>
            <person name="Jiang Y."/>
            <person name="Adhikari A."/>
            <person name="Zheng C.-J."/>
            <person name="Schuster L."/>
            <person name="Cowan T.M."/>
            <person name="Smanski M.J."/>
            <person name="Chevrette M.G."/>
            <person name="De Carvalho L.P.S."/>
            <person name="Shen B."/>
        </authorList>
    </citation>
    <scope>NUCLEOTIDE SEQUENCE [LARGE SCALE GENOMIC DNA]</scope>
    <source>
        <strain evidence="2 3">NPDC006337</strain>
    </source>
</reference>
<feature type="transmembrane region" description="Helical" evidence="1">
    <location>
        <begin position="23"/>
        <end position="40"/>
    </location>
</feature>
<feature type="transmembrane region" description="Helical" evidence="1">
    <location>
        <begin position="47"/>
        <end position="68"/>
    </location>
</feature>
<dbReference type="RefSeq" id="WP_359653954.1">
    <property type="nucleotide sequence ID" value="NZ_JBEXZP010000031.1"/>
</dbReference>
<sequence length="248" mass="25336">MGAVVEAGAISLLCAGEFDLDQYIGLILIVAGTLVGAWLGRRWPHRSTVLLGAASGVLLAVAGAGIVPHAMHEAAHAGLSGWVVPAAVVLAFTLASAGRMRARRGEPGRIACAGVAVGLVLHRFVEGVTVVLLPSVAVVAALFVHSVSEGLALTAVLDARGRRRVAPWLVALCLSPLVGGWITHAAPVPEWVHVLLLALVAGVLLRGALTALEVARRRRLDGTSPGPPVLLALGSAVAVTTVASLVLR</sequence>
<name>A0ABV2W3V9_9ACTN</name>
<keyword evidence="1" id="KW-0812">Transmembrane</keyword>